<dbReference type="SUPFAM" id="SSF81342">
    <property type="entry name" value="Transmembrane di-heme cytochromes"/>
    <property type="match status" value="1"/>
</dbReference>
<dbReference type="Pfam" id="PF01292">
    <property type="entry name" value="Ni_hydr_CYTB"/>
    <property type="match status" value="1"/>
</dbReference>
<dbReference type="OrthoDB" id="3681708at2"/>
<sequence length="211" mass="23371">MSDALELARFTRAERAVHLLVAILMVSCLVTAAILYNGSLMLMVGHRHVVETVHVWSGLALPIPMVAGLASAAYRFDVRRLNRFTPSDWTWLRSRSRRDGTIRVGKFNAGQKVNAWLVAGSTGVLLGTGVLMYWTGLVRLAFRSGATFVHDWSALALGLLVIGHIVYAFRDPEARRGMRTGRVTARWARAEHTAWADEIADAEGDYRRAAP</sequence>
<dbReference type="GO" id="GO:0009055">
    <property type="term" value="F:electron transfer activity"/>
    <property type="evidence" value="ECO:0007669"/>
    <property type="project" value="InterPro"/>
</dbReference>
<dbReference type="Proteomes" id="UP000198832">
    <property type="component" value="Unassembled WGS sequence"/>
</dbReference>
<accession>A0A1I1LB83</accession>
<dbReference type="GO" id="GO:0022904">
    <property type="term" value="P:respiratory electron transport chain"/>
    <property type="evidence" value="ECO:0007669"/>
    <property type="project" value="InterPro"/>
</dbReference>
<keyword evidence="5 6" id="KW-0472">Membrane</keyword>
<dbReference type="AlphaFoldDB" id="A0A1I1LB83"/>
<dbReference type="GO" id="GO:0005886">
    <property type="term" value="C:plasma membrane"/>
    <property type="evidence" value="ECO:0007669"/>
    <property type="project" value="UniProtKB-SubCell"/>
</dbReference>
<dbReference type="STRING" id="574651.SAMN04487968_109133"/>
<feature type="transmembrane region" description="Helical" evidence="6">
    <location>
        <begin position="113"/>
        <end position="132"/>
    </location>
</feature>
<feature type="transmembrane region" description="Helical" evidence="6">
    <location>
        <begin position="16"/>
        <end position="36"/>
    </location>
</feature>
<gene>
    <name evidence="8" type="ORF">SAMN04487968_109133</name>
</gene>
<evidence type="ECO:0000256" key="3">
    <source>
        <dbReference type="ARBA" id="ARBA00022692"/>
    </source>
</evidence>
<evidence type="ECO:0000256" key="4">
    <source>
        <dbReference type="ARBA" id="ARBA00022989"/>
    </source>
</evidence>
<protein>
    <submittedName>
        <fullName evidence="8">Formate dehydrogenase subunit gamma</fullName>
    </submittedName>
</protein>
<dbReference type="EMBL" id="FOLB01000009">
    <property type="protein sequence ID" value="SFC67643.1"/>
    <property type="molecule type" value="Genomic_DNA"/>
</dbReference>
<comment type="subcellular location">
    <subcellularLocation>
        <location evidence="1">Cell membrane</location>
        <topology evidence="1">Multi-pass membrane protein</topology>
    </subcellularLocation>
</comment>
<feature type="transmembrane region" description="Helical" evidence="6">
    <location>
        <begin position="152"/>
        <end position="169"/>
    </location>
</feature>
<organism evidence="8 9">
    <name type="scientific">Nocardioides terrae</name>
    <dbReference type="NCBI Taxonomy" id="574651"/>
    <lineage>
        <taxon>Bacteria</taxon>
        <taxon>Bacillati</taxon>
        <taxon>Actinomycetota</taxon>
        <taxon>Actinomycetes</taxon>
        <taxon>Propionibacteriales</taxon>
        <taxon>Nocardioidaceae</taxon>
        <taxon>Nocardioides</taxon>
    </lineage>
</organism>
<dbReference type="RefSeq" id="WP_091124569.1">
    <property type="nucleotide sequence ID" value="NZ_FOLB01000009.1"/>
</dbReference>
<feature type="transmembrane region" description="Helical" evidence="6">
    <location>
        <begin position="56"/>
        <end position="74"/>
    </location>
</feature>
<keyword evidence="4 6" id="KW-1133">Transmembrane helix</keyword>
<name>A0A1I1LB83_9ACTN</name>
<keyword evidence="9" id="KW-1185">Reference proteome</keyword>
<proteinExistence type="predicted"/>
<keyword evidence="2" id="KW-1003">Cell membrane</keyword>
<evidence type="ECO:0000313" key="9">
    <source>
        <dbReference type="Proteomes" id="UP000198832"/>
    </source>
</evidence>
<feature type="domain" description="Cytochrome b561 bacterial/Ni-hydrogenase" evidence="7">
    <location>
        <begin position="9"/>
        <end position="175"/>
    </location>
</feature>
<evidence type="ECO:0000256" key="2">
    <source>
        <dbReference type="ARBA" id="ARBA00022475"/>
    </source>
</evidence>
<evidence type="ECO:0000313" key="8">
    <source>
        <dbReference type="EMBL" id="SFC67643.1"/>
    </source>
</evidence>
<evidence type="ECO:0000259" key="7">
    <source>
        <dbReference type="Pfam" id="PF01292"/>
    </source>
</evidence>
<reference evidence="8 9" key="1">
    <citation type="submission" date="2016-10" db="EMBL/GenBank/DDBJ databases">
        <authorList>
            <person name="de Groot N.N."/>
        </authorList>
    </citation>
    <scope>NUCLEOTIDE SEQUENCE [LARGE SCALE GENOMIC DNA]</scope>
    <source>
        <strain evidence="8 9">CGMCC 1.7056</strain>
    </source>
</reference>
<dbReference type="InterPro" id="IPR011577">
    <property type="entry name" value="Cyt_b561_bac/Ni-Hgenase"/>
</dbReference>
<dbReference type="InterPro" id="IPR016174">
    <property type="entry name" value="Di-haem_cyt_TM"/>
</dbReference>
<evidence type="ECO:0000256" key="1">
    <source>
        <dbReference type="ARBA" id="ARBA00004651"/>
    </source>
</evidence>
<evidence type="ECO:0000256" key="5">
    <source>
        <dbReference type="ARBA" id="ARBA00023136"/>
    </source>
</evidence>
<keyword evidence="3 6" id="KW-0812">Transmembrane</keyword>
<evidence type="ECO:0000256" key="6">
    <source>
        <dbReference type="SAM" id="Phobius"/>
    </source>
</evidence>
<dbReference type="Gene3D" id="1.20.950.20">
    <property type="entry name" value="Transmembrane di-heme cytochromes, Chain C"/>
    <property type="match status" value="1"/>
</dbReference>